<protein>
    <submittedName>
        <fullName evidence="1">Uncharacterized protein</fullName>
    </submittedName>
</protein>
<sequence>MSLLTPKSNLHIQKIKRHYPSLLSETNKETSQAAYKPAVHIALPYYQSLPQAKSKININIWKELLQCRAPALKTAIQDLNIRYAHTISNTMKPTTVLQRPRKPTSVVDLILPDNTSVINVNVLLPSDKTFESPRAKDFGQDETVLQTDPTSGNLITLEGWLNIEVELVDKEDSIRMMYLQMYDEYFNAIGEFIKDPAGQCPPSDPEIFVSPTEFQYLPCSAIGAREAQPSQAVYMVDRKDLIDKSLNIKFIPLPPI</sequence>
<evidence type="ECO:0000313" key="2">
    <source>
        <dbReference type="Proteomes" id="UP001642540"/>
    </source>
</evidence>
<gene>
    <name evidence="1" type="ORF">ODALV1_LOCUS28288</name>
</gene>
<name>A0ABP1S0D2_9HEXA</name>
<organism evidence="1 2">
    <name type="scientific">Orchesella dallaii</name>
    <dbReference type="NCBI Taxonomy" id="48710"/>
    <lineage>
        <taxon>Eukaryota</taxon>
        <taxon>Metazoa</taxon>
        <taxon>Ecdysozoa</taxon>
        <taxon>Arthropoda</taxon>
        <taxon>Hexapoda</taxon>
        <taxon>Collembola</taxon>
        <taxon>Entomobryomorpha</taxon>
        <taxon>Entomobryoidea</taxon>
        <taxon>Orchesellidae</taxon>
        <taxon>Orchesellinae</taxon>
        <taxon>Orchesella</taxon>
    </lineage>
</organism>
<keyword evidence="2" id="KW-1185">Reference proteome</keyword>
<dbReference type="Proteomes" id="UP001642540">
    <property type="component" value="Unassembled WGS sequence"/>
</dbReference>
<proteinExistence type="predicted"/>
<reference evidence="1 2" key="1">
    <citation type="submission" date="2024-08" db="EMBL/GenBank/DDBJ databases">
        <authorList>
            <person name="Cucini C."/>
            <person name="Frati F."/>
        </authorList>
    </citation>
    <scope>NUCLEOTIDE SEQUENCE [LARGE SCALE GENOMIC DNA]</scope>
</reference>
<dbReference type="EMBL" id="CAXLJM020000136">
    <property type="protein sequence ID" value="CAL8140428.1"/>
    <property type="molecule type" value="Genomic_DNA"/>
</dbReference>
<accession>A0ABP1S0D2</accession>
<evidence type="ECO:0000313" key="1">
    <source>
        <dbReference type="EMBL" id="CAL8140428.1"/>
    </source>
</evidence>
<comment type="caution">
    <text evidence="1">The sequence shown here is derived from an EMBL/GenBank/DDBJ whole genome shotgun (WGS) entry which is preliminary data.</text>
</comment>